<dbReference type="AlphaFoldDB" id="A0A1D7W411"/>
<evidence type="ECO:0000313" key="1">
    <source>
        <dbReference type="EMBL" id="AOP53690.1"/>
    </source>
</evidence>
<name>A0A1D7W411_BREAU</name>
<evidence type="ECO:0000313" key="2">
    <source>
        <dbReference type="Proteomes" id="UP000094793"/>
    </source>
</evidence>
<protein>
    <submittedName>
        <fullName evidence="1">Uncharacterized protein</fullName>
    </submittedName>
</protein>
<dbReference type="EMBL" id="CP017150">
    <property type="protein sequence ID" value="AOP53690.1"/>
    <property type="molecule type" value="Genomic_DNA"/>
</dbReference>
<reference evidence="2" key="1">
    <citation type="submission" date="2016-09" db="EMBL/GenBank/DDBJ databases">
        <title>Complete Genome Sequence of Brevibacterium linens SMQ-1335.</title>
        <authorList>
            <person name="de Melo A.G."/>
            <person name="Labrie S.J."/>
            <person name="Dumaresq J."/>
            <person name="Roberts R.J."/>
            <person name="Tremblay D.M."/>
            <person name="Moineau S."/>
        </authorList>
    </citation>
    <scope>NUCLEOTIDE SEQUENCE [LARGE SCALE GENOMIC DNA]</scope>
    <source>
        <strain evidence="2">SMQ-1335</strain>
    </source>
</reference>
<dbReference type="KEGG" id="blin:BLSMQ_1980"/>
<organism evidence="1 2">
    <name type="scientific">Brevibacterium aurantiacum</name>
    <dbReference type="NCBI Taxonomy" id="273384"/>
    <lineage>
        <taxon>Bacteria</taxon>
        <taxon>Bacillati</taxon>
        <taxon>Actinomycetota</taxon>
        <taxon>Actinomycetes</taxon>
        <taxon>Micrococcales</taxon>
        <taxon>Brevibacteriaceae</taxon>
        <taxon>Brevibacterium</taxon>
    </lineage>
</organism>
<proteinExistence type="predicted"/>
<gene>
    <name evidence="1" type="ORF">BLSMQ_1980</name>
</gene>
<accession>A0A1D7W411</accession>
<sequence>MQANDSAGRPSITVARQTLKILWIAAMSSAVPRCAVD</sequence>
<dbReference type="Proteomes" id="UP000094793">
    <property type="component" value="Chromosome"/>
</dbReference>